<evidence type="ECO:0000259" key="7">
    <source>
        <dbReference type="PROSITE" id="PS51873"/>
    </source>
</evidence>
<keyword evidence="8" id="KW-1185">Reference proteome</keyword>
<accession>A0A6P7LK35</accession>
<keyword evidence="3" id="KW-0677">Repeat</keyword>
<dbReference type="InterPro" id="IPR044066">
    <property type="entry name" value="TRIAD_supradom"/>
</dbReference>
<evidence type="ECO:0000256" key="6">
    <source>
        <dbReference type="ARBA" id="ARBA00022833"/>
    </source>
</evidence>
<evidence type="ECO:0000313" key="9">
    <source>
        <dbReference type="RefSeq" id="XP_028994700.1"/>
    </source>
</evidence>
<dbReference type="KEGG" id="bspl:114848395"/>
<gene>
    <name evidence="9" type="primary">LOC114848395</name>
</gene>
<dbReference type="GO" id="GO:0008270">
    <property type="term" value="F:zinc ion binding"/>
    <property type="evidence" value="ECO:0007669"/>
    <property type="project" value="UniProtKB-KW"/>
</dbReference>
<dbReference type="SUPFAM" id="SSF57850">
    <property type="entry name" value="RING/U-box"/>
    <property type="match status" value="2"/>
</dbReference>
<sequence length="359" mass="40898">MWSNRGSADERRVGSRTWRWSTVSESPWTPELTLSSASDEMRLNSLDGLPYIPPPRQLPRLPRTRPRTLLRSQTTWPHDPFVLPSVILPPPPALRSFSLTSSQEKLYDSHDPTLRFVDREDELDFLYEGFTSRRALMSCGHAVTPTSLTNWCLKLLDDGESRFVCGQTGCNVEWSYEEVCKMALLTPEEKKHFEKAMSSNAARANTRPCPGCESPVVRTDLFNLRVHCSVCSVNRSGSYDFCWQCLREWKGPDPRSDRCDNDGCCNQSVKTLLTCPYAEFQSVEGVSRCPSIRACPTCGILLQHDNTECKNVVCPRCKVEFCFVCLKLTDNCVITSDEFEPCYRRVAPRQTSIPVWWKS</sequence>
<keyword evidence="5" id="KW-0833">Ubl conjugation pathway</keyword>
<dbReference type="InParanoid" id="A0A6P7LK35"/>
<dbReference type="GO" id="GO:0016740">
    <property type="term" value="F:transferase activity"/>
    <property type="evidence" value="ECO:0007669"/>
    <property type="project" value="UniProtKB-KW"/>
</dbReference>
<protein>
    <submittedName>
        <fullName evidence="9">Probable E3 ubiquitin-protein ligase RNF144A-A isoform X1</fullName>
    </submittedName>
</protein>
<dbReference type="Proteomes" id="UP000515150">
    <property type="component" value="Chromosome 2"/>
</dbReference>
<evidence type="ECO:0000256" key="5">
    <source>
        <dbReference type="ARBA" id="ARBA00022786"/>
    </source>
</evidence>
<proteinExistence type="predicted"/>
<organism evidence="8 9">
    <name type="scientific">Betta splendens</name>
    <name type="common">Siamese fighting fish</name>
    <dbReference type="NCBI Taxonomy" id="158456"/>
    <lineage>
        <taxon>Eukaryota</taxon>
        <taxon>Metazoa</taxon>
        <taxon>Chordata</taxon>
        <taxon>Craniata</taxon>
        <taxon>Vertebrata</taxon>
        <taxon>Euteleostomi</taxon>
        <taxon>Actinopterygii</taxon>
        <taxon>Neopterygii</taxon>
        <taxon>Teleostei</taxon>
        <taxon>Neoteleostei</taxon>
        <taxon>Acanthomorphata</taxon>
        <taxon>Anabantaria</taxon>
        <taxon>Anabantiformes</taxon>
        <taxon>Anabantoidei</taxon>
        <taxon>Osphronemidae</taxon>
        <taxon>Betta</taxon>
    </lineage>
</organism>
<reference evidence="9" key="1">
    <citation type="submission" date="2025-08" db="UniProtKB">
        <authorList>
            <consortium name="RefSeq"/>
        </authorList>
    </citation>
    <scope>IDENTIFICATION</scope>
</reference>
<feature type="domain" description="RING-type" evidence="7">
    <location>
        <begin position="119"/>
        <end position="346"/>
    </location>
</feature>
<evidence type="ECO:0000256" key="4">
    <source>
        <dbReference type="ARBA" id="ARBA00022771"/>
    </source>
</evidence>
<dbReference type="RefSeq" id="XP_028994700.1">
    <property type="nucleotide sequence ID" value="XM_029138867.3"/>
</dbReference>
<evidence type="ECO:0000256" key="3">
    <source>
        <dbReference type="ARBA" id="ARBA00022737"/>
    </source>
</evidence>
<dbReference type="OrthoDB" id="419317at2759"/>
<dbReference type="CDD" id="cd20336">
    <property type="entry name" value="Rcat_RBR"/>
    <property type="match status" value="1"/>
</dbReference>
<evidence type="ECO:0000256" key="2">
    <source>
        <dbReference type="ARBA" id="ARBA00022723"/>
    </source>
</evidence>
<keyword evidence="6" id="KW-0862">Zinc</keyword>
<dbReference type="Pfam" id="PF22191">
    <property type="entry name" value="IBR_1"/>
    <property type="match status" value="1"/>
</dbReference>
<keyword evidence="2" id="KW-0479">Metal-binding</keyword>
<keyword evidence="4" id="KW-0863">Zinc-finger</keyword>
<dbReference type="GeneID" id="114848395"/>
<dbReference type="Gene3D" id="1.20.120.1750">
    <property type="match status" value="1"/>
</dbReference>
<dbReference type="AlphaFoldDB" id="A0A6P7LK35"/>
<dbReference type="PROSITE" id="PS51873">
    <property type="entry name" value="TRIAD"/>
    <property type="match status" value="1"/>
</dbReference>
<evidence type="ECO:0000313" key="8">
    <source>
        <dbReference type="Proteomes" id="UP000515150"/>
    </source>
</evidence>
<name>A0A6P7LK35_BETSP</name>
<evidence type="ECO:0000256" key="1">
    <source>
        <dbReference type="ARBA" id="ARBA00022679"/>
    </source>
</evidence>
<keyword evidence="1" id="KW-0808">Transferase</keyword>
<dbReference type="FunFam" id="1.20.120.1750:FF:000040">
    <property type="entry name" value="RBR-type E3 ubiquitin transferase"/>
    <property type="match status" value="1"/>
</dbReference>